<evidence type="ECO:0000259" key="6">
    <source>
        <dbReference type="Pfam" id="PF25019"/>
    </source>
</evidence>
<feature type="domain" description="Disease resistance protein winged helix" evidence="5">
    <location>
        <begin position="322"/>
        <end position="373"/>
    </location>
</feature>
<dbReference type="InterPro" id="IPR058922">
    <property type="entry name" value="WHD_DRP"/>
</dbReference>
<evidence type="ECO:0000259" key="4">
    <source>
        <dbReference type="Pfam" id="PF00931"/>
    </source>
</evidence>
<name>A5AUJ4_VITVI</name>
<dbReference type="Pfam" id="PF25019">
    <property type="entry name" value="LRR_R13L1-DRL21"/>
    <property type="match status" value="1"/>
</dbReference>
<proteinExistence type="predicted"/>
<dbReference type="PANTHER" id="PTHR36766:SF45">
    <property type="entry name" value="NB-ARC DOMAIN-CONTAINING PROTEIN"/>
    <property type="match status" value="1"/>
</dbReference>
<dbReference type="Pfam" id="PF23559">
    <property type="entry name" value="WHD_DRP"/>
    <property type="match status" value="1"/>
</dbReference>
<dbReference type="AlphaFoldDB" id="A5AUJ4"/>
<dbReference type="InterPro" id="IPR032675">
    <property type="entry name" value="LRR_dom_sf"/>
</dbReference>
<feature type="domain" description="R13L1/DRL21-like LRR repeat region" evidence="6">
    <location>
        <begin position="572"/>
        <end position="663"/>
    </location>
</feature>
<gene>
    <name evidence="7" type="ORF">VITISV_040629</name>
</gene>
<dbReference type="Pfam" id="PF00931">
    <property type="entry name" value="NB-ARC"/>
    <property type="match status" value="1"/>
</dbReference>
<keyword evidence="2" id="KW-0677">Repeat</keyword>
<evidence type="ECO:0000256" key="3">
    <source>
        <dbReference type="ARBA" id="ARBA00022821"/>
    </source>
</evidence>
<dbReference type="Gene3D" id="3.40.50.300">
    <property type="entry name" value="P-loop containing nucleotide triphosphate hydrolases"/>
    <property type="match status" value="1"/>
</dbReference>
<accession>A5AUJ4</accession>
<keyword evidence="1" id="KW-0433">Leucine-rich repeat</keyword>
<dbReference type="InterPro" id="IPR027417">
    <property type="entry name" value="P-loop_NTPase"/>
</dbReference>
<protein>
    <submittedName>
        <fullName evidence="7">Uncharacterized protein</fullName>
    </submittedName>
</protein>
<organism evidence="7">
    <name type="scientific">Vitis vinifera</name>
    <name type="common">Grape</name>
    <dbReference type="NCBI Taxonomy" id="29760"/>
    <lineage>
        <taxon>Eukaryota</taxon>
        <taxon>Viridiplantae</taxon>
        <taxon>Streptophyta</taxon>
        <taxon>Embryophyta</taxon>
        <taxon>Tracheophyta</taxon>
        <taxon>Spermatophyta</taxon>
        <taxon>Magnoliopsida</taxon>
        <taxon>eudicotyledons</taxon>
        <taxon>Gunneridae</taxon>
        <taxon>Pentapetalae</taxon>
        <taxon>rosids</taxon>
        <taxon>Vitales</taxon>
        <taxon>Vitaceae</taxon>
        <taxon>Viteae</taxon>
        <taxon>Vitis</taxon>
    </lineage>
</organism>
<dbReference type="GO" id="GO:0043531">
    <property type="term" value="F:ADP binding"/>
    <property type="evidence" value="ECO:0007669"/>
    <property type="project" value="InterPro"/>
</dbReference>
<feature type="domain" description="NB-ARC" evidence="4">
    <location>
        <begin position="129"/>
        <end position="246"/>
    </location>
</feature>
<dbReference type="PANTHER" id="PTHR36766">
    <property type="entry name" value="PLANT BROAD-SPECTRUM MILDEW RESISTANCE PROTEIN RPW8"/>
    <property type="match status" value="1"/>
</dbReference>
<dbReference type="GO" id="GO:0006952">
    <property type="term" value="P:defense response"/>
    <property type="evidence" value="ECO:0007669"/>
    <property type="project" value="UniProtKB-KW"/>
</dbReference>
<evidence type="ECO:0000256" key="1">
    <source>
        <dbReference type="ARBA" id="ARBA00022614"/>
    </source>
</evidence>
<dbReference type="InterPro" id="IPR056789">
    <property type="entry name" value="LRR_R13L1-DRL21"/>
</dbReference>
<evidence type="ECO:0000256" key="2">
    <source>
        <dbReference type="ARBA" id="ARBA00022737"/>
    </source>
</evidence>
<evidence type="ECO:0000259" key="5">
    <source>
        <dbReference type="Pfam" id="PF23559"/>
    </source>
</evidence>
<dbReference type="InterPro" id="IPR036388">
    <property type="entry name" value="WH-like_DNA-bd_sf"/>
</dbReference>
<dbReference type="Gene3D" id="3.80.10.10">
    <property type="entry name" value="Ribonuclease Inhibitor"/>
    <property type="match status" value="4"/>
</dbReference>
<dbReference type="ExpressionAtlas" id="A5AUJ4">
    <property type="expression patterns" value="baseline"/>
</dbReference>
<dbReference type="Gene3D" id="1.10.10.10">
    <property type="entry name" value="Winged helix-like DNA-binding domain superfamily/Winged helix DNA-binding domain"/>
    <property type="match status" value="1"/>
</dbReference>
<dbReference type="PRINTS" id="PR00364">
    <property type="entry name" value="DISEASERSIST"/>
</dbReference>
<reference evidence="7" key="1">
    <citation type="journal article" date="2007" name="PLoS ONE">
        <title>The first genome sequence of an elite grapevine cultivar (Pinot noir Vitis vinifera L.): coping with a highly heterozygous genome.</title>
        <authorList>
            <person name="Velasco R."/>
            <person name="Zharkikh A."/>
            <person name="Troggio M."/>
            <person name="Cartwright D.A."/>
            <person name="Cestaro A."/>
            <person name="Pruss D."/>
            <person name="Pindo M."/>
            <person name="FitzGerald L.M."/>
            <person name="Vezzulli S."/>
            <person name="Reid J."/>
            <person name="Malacarne G."/>
            <person name="Iliev D."/>
            <person name="Coppola G."/>
            <person name="Wardell B."/>
            <person name="Micheletti D."/>
            <person name="Macalma T."/>
            <person name="Facci M."/>
            <person name="Mitchell J.T."/>
            <person name="Perazzolli M."/>
            <person name="Eldredge G."/>
            <person name="Gatto P."/>
            <person name="Oyzerski R."/>
            <person name="Moretto M."/>
            <person name="Gutin N."/>
            <person name="Stefanini M."/>
            <person name="Chen Y."/>
            <person name="Segala C."/>
            <person name="Davenport C."/>
            <person name="Dematte L."/>
            <person name="Mraz A."/>
            <person name="Battilana J."/>
            <person name="Stormo K."/>
            <person name="Costa F."/>
            <person name="Tao Q."/>
            <person name="Si-Ammour A."/>
            <person name="Harkins T."/>
            <person name="Lackey A."/>
            <person name="Perbost C."/>
            <person name="Taillon B."/>
            <person name="Stella A."/>
            <person name="Solovyev V."/>
            <person name="Fawcett J.A."/>
            <person name="Sterck L."/>
            <person name="Vandepoele K."/>
            <person name="Grando S.M."/>
            <person name="Toppo S."/>
            <person name="Moser C."/>
            <person name="Lanchbury J."/>
            <person name="Bogden R."/>
            <person name="Skolnick M."/>
            <person name="Sgaramella V."/>
            <person name="Bhatnagar S.K."/>
            <person name="Fontana P."/>
            <person name="Gutin A."/>
            <person name="Van de Peer Y."/>
            <person name="Salamini F."/>
            <person name="Viola R."/>
        </authorList>
    </citation>
    <scope>NUCLEOTIDE SEQUENCE</scope>
</reference>
<dbReference type="SUPFAM" id="SSF52540">
    <property type="entry name" value="P-loop containing nucleoside triphosphate hydrolases"/>
    <property type="match status" value="1"/>
</dbReference>
<keyword evidence="3" id="KW-0611">Plant defense</keyword>
<dbReference type="EMBL" id="AM436113">
    <property type="protein sequence ID" value="CAN76060.1"/>
    <property type="molecule type" value="Genomic_DNA"/>
</dbReference>
<dbReference type="InterPro" id="IPR002182">
    <property type="entry name" value="NB-ARC"/>
</dbReference>
<dbReference type="SUPFAM" id="SSF52058">
    <property type="entry name" value="L domain-like"/>
    <property type="match status" value="2"/>
</dbReference>
<evidence type="ECO:0000313" key="7">
    <source>
        <dbReference type="EMBL" id="CAN76060.1"/>
    </source>
</evidence>
<sequence>MEAVEGVALYSSSGVLFGMWTSSDVDKLARQHHFQTEFEKLRKLQVRIVGVLNDAEKNQGVEGKVSALKGSSVTPSTPLVDATIVCGRNEDRENIVELLLSNQESESKVDVISIVGMAGIGKTTLAQLGWVCVSDDFDVARITKAILCSVTSTNDDLPDLEQVQVKLRDAVAGKMFLLVLDDVWHQDPWKWVLQSPFAAGAKGIKIIVTTHSQNVAKMMGSVYLHQAVLFEEYCWLLFAEHAFKNQNMNEHPNLEVAKNMSRRPLATNALGLLLQSEPSDQWKTVLNSEMWTTADEYILPHLRLTYSYLPFQLKRCFAYCAIFLRDCEFEVNELVLLWMAEGLIQQPAENPEMEDFGAEYFRELLKRSFFQQSINLEPLLGHTYYVLEDERDYNEVISERTYEFSFTCWVVEVLKKFETFKEVNYLRTFLAILPTTAPEDNEAVCNSTTRVLDELLAKFKCSRILSIRGYQLSELPHSIGTSMYLRYLNLSLTAIKGLPDSVVTLLHLLLHGCKSLTKLPQSIGNLTNLRHLDIRGTDQLQEMPPQIGNLKALRTLLKFIGSFPFQGCTNTEGLQELMMEWASDFSDSRNGRDEVHVLDLLELHTNLKKLMVSFYSGSKFPSWIGSSSFSNMVDLNLRNCKNCTSLASLGQLSSLRNLCITGMDGLKRVGAEFYGEVSPSVKPFSSLETLIFEDMPEWKNCSFPYMVEEVGAFPWLRQLRIRNCPKLIKLPCHPPSLEKLDVCECAELAIQLRRLASVYKLSLTGCCRAHLSARDGADLSSLINIFNIQEIPSCREEFKQFLETLQHLEIYDCACMEKLADELQRFISLTDMRIEQCPKLVSLPGIFPPELRRLSINCCASLKWLPDGILTYGNSSSSCLLEHLEIRNCPSLICFPTGDVRNSLQQLEIEHCVNLESLPVRTMQDDSINPSNNCRLQVLKLYRCPSLRSFPAGKFPSTLKRLEIWDCTRLEGISEKMPHNNTSIECLDFWNYPNLKALPGCLPSYLKNLHIGKCVNLEFQSHLIQSFSSVQSLCIRRCPGLKSFQEGDLSPSLTSLQIEDCRISSHPN</sequence>